<sequence>MGLRQYYLGLAAQPAPVGPPVLTPLPTAGLFARWKAGEGMTLSGNQVAGWTDSVSGLVAYQPTAAWRPVYDAAGLNGQPGLLFNGSLLQVDGLNLSDTQQLTVALVLRLDNNGTHILLEHSPNYNGVQSAWLLYRDLEGSTPATQAAVLLAGGYGRVLNPGPASAPHVTVWTVDTATAPMYRLDLNESSVLPPVEYGATNVPFVNQPLFIGARAGLVAPMSGVISEILVYKQAYTDRTQLKQSLYDTYAI</sequence>
<keyword evidence="2" id="KW-1185">Reference proteome</keyword>
<dbReference type="Proteomes" id="UP001500454">
    <property type="component" value="Unassembled WGS sequence"/>
</dbReference>
<evidence type="ECO:0008006" key="3">
    <source>
        <dbReference type="Google" id="ProtNLM"/>
    </source>
</evidence>
<evidence type="ECO:0000313" key="1">
    <source>
        <dbReference type="EMBL" id="GAA4391972.1"/>
    </source>
</evidence>
<reference evidence="2" key="1">
    <citation type="journal article" date="2019" name="Int. J. Syst. Evol. Microbiol.">
        <title>The Global Catalogue of Microorganisms (GCM) 10K type strain sequencing project: providing services to taxonomists for standard genome sequencing and annotation.</title>
        <authorList>
            <consortium name="The Broad Institute Genomics Platform"/>
            <consortium name="The Broad Institute Genome Sequencing Center for Infectious Disease"/>
            <person name="Wu L."/>
            <person name="Ma J."/>
        </authorList>
    </citation>
    <scope>NUCLEOTIDE SEQUENCE [LARGE SCALE GENOMIC DNA]</scope>
    <source>
        <strain evidence="2">JCM 17924</strain>
    </source>
</reference>
<dbReference type="EMBL" id="BAABHA010000015">
    <property type="protein sequence ID" value="GAA4391972.1"/>
    <property type="molecule type" value="Genomic_DNA"/>
</dbReference>
<comment type="caution">
    <text evidence="1">The sequence shown here is derived from an EMBL/GenBank/DDBJ whole genome shotgun (WGS) entry which is preliminary data.</text>
</comment>
<accession>A0ABP8JKR4</accession>
<dbReference type="InterPro" id="IPR013320">
    <property type="entry name" value="ConA-like_dom_sf"/>
</dbReference>
<evidence type="ECO:0000313" key="2">
    <source>
        <dbReference type="Proteomes" id="UP001500454"/>
    </source>
</evidence>
<protein>
    <recommendedName>
        <fullName evidence="3">LamG domain-containing protein</fullName>
    </recommendedName>
</protein>
<organism evidence="1 2">
    <name type="scientific">Hymenobacter koreensis</name>
    <dbReference type="NCBI Taxonomy" id="1084523"/>
    <lineage>
        <taxon>Bacteria</taxon>
        <taxon>Pseudomonadati</taxon>
        <taxon>Bacteroidota</taxon>
        <taxon>Cytophagia</taxon>
        <taxon>Cytophagales</taxon>
        <taxon>Hymenobacteraceae</taxon>
        <taxon>Hymenobacter</taxon>
    </lineage>
</organism>
<gene>
    <name evidence="1" type="ORF">GCM10023186_41920</name>
</gene>
<dbReference type="RefSeq" id="WP_345227432.1">
    <property type="nucleotide sequence ID" value="NZ_BAABHA010000015.1"/>
</dbReference>
<dbReference type="SUPFAM" id="SSF49899">
    <property type="entry name" value="Concanavalin A-like lectins/glucanases"/>
    <property type="match status" value="1"/>
</dbReference>
<proteinExistence type="predicted"/>
<name>A0ABP8JKR4_9BACT</name>